<sequence length="312" mass="35083">MRGRIWAFIHRRPIFVVGLSLTLLAGIALTLLANSNIIQTGPGFPWKGVLNSLGEALIVAVVLSLLVDPLAQHQLAVEWGRDLYWSIFSPDAPDDFKEGLQALAAPSGYIRRCTYEINLSRSDNRRDDTVELEVLVRAEGVVLDRRGFRPLDTVFVFARHDGTPSEYKLWSFRSRHTKGVEYSGRDLQLLNALKIQSSGRTVLDQSTLTDAAKIPFRGEYENLRKVATTRRRSDYFPLFQNRVVLEQVFLIRGDAVDDLDISIVQLGGVTLDKNVEVRPDGSKVIEYRTSAVAFPGQASMLEWRPWQVADNA</sequence>
<feature type="transmembrane region" description="Helical" evidence="1">
    <location>
        <begin position="12"/>
        <end position="33"/>
    </location>
</feature>
<dbReference type="EMBL" id="BOQL01000054">
    <property type="protein sequence ID" value="GIM74979.1"/>
    <property type="molecule type" value="Genomic_DNA"/>
</dbReference>
<keyword evidence="1" id="KW-0812">Transmembrane</keyword>
<proteinExistence type="predicted"/>
<accession>A0A919VQJ0</accession>
<dbReference type="Proteomes" id="UP000681340">
    <property type="component" value="Unassembled WGS sequence"/>
</dbReference>
<organism evidence="2 3">
    <name type="scientific">Actinoplanes auranticolor</name>
    <dbReference type="NCBI Taxonomy" id="47988"/>
    <lineage>
        <taxon>Bacteria</taxon>
        <taxon>Bacillati</taxon>
        <taxon>Actinomycetota</taxon>
        <taxon>Actinomycetes</taxon>
        <taxon>Micromonosporales</taxon>
        <taxon>Micromonosporaceae</taxon>
        <taxon>Actinoplanes</taxon>
    </lineage>
</organism>
<dbReference type="AlphaFoldDB" id="A0A919VQJ0"/>
<comment type="caution">
    <text evidence="2">The sequence shown here is derived from an EMBL/GenBank/DDBJ whole genome shotgun (WGS) entry which is preliminary data.</text>
</comment>
<gene>
    <name evidence="2" type="ORF">Aau02nite_63670</name>
</gene>
<keyword evidence="1" id="KW-0472">Membrane</keyword>
<evidence type="ECO:0000256" key="1">
    <source>
        <dbReference type="SAM" id="Phobius"/>
    </source>
</evidence>
<name>A0A919VQJ0_9ACTN</name>
<evidence type="ECO:0000313" key="3">
    <source>
        <dbReference type="Proteomes" id="UP000681340"/>
    </source>
</evidence>
<reference evidence="2" key="1">
    <citation type="submission" date="2021-03" db="EMBL/GenBank/DDBJ databases">
        <title>Whole genome shotgun sequence of Actinoplanes auranticolor NBRC 12245.</title>
        <authorList>
            <person name="Komaki H."/>
            <person name="Tamura T."/>
        </authorList>
    </citation>
    <scope>NUCLEOTIDE SEQUENCE</scope>
    <source>
        <strain evidence="2">NBRC 12245</strain>
    </source>
</reference>
<evidence type="ECO:0000313" key="2">
    <source>
        <dbReference type="EMBL" id="GIM74979.1"/>
    </source>
</evidence>
<keyword evidence="3" id="KW-1185">Reference proteome</keyword>
<protein>
    <submittedName>
        <fullName evidence="2">Uncharacterized protein</fullName>
    </submittedName>
</protein>
<keyword evidence="1" id="KW-1133">Transmembrane helix</keyword>